<dbReference type="CDD" id="cd01851">
    <property type="entry name" value="GBP"/>
    <property type="match status" value="1"/>
</dbReference>
<keyword evidence="2" id="KW-0342">GTP-binding</keyword>
<reference evidence="5 6" key="1">
    <citation type="journal article" date="2020" name="Cell">
        <title>Large-Scale Comparative Analyses of Tick Genomes Elucidate Their Genetic Diversity and Vector Capacities.</title>
        <authorList>
            <consortium name="Tick Genome and Microbiome Consortium (TIGMIC)"/>
            <person name="Jia N."/>
            <person name="Wang J."/>
            <person name="Shi W."/>
            <person name="Du L."/>
            <person name="Sun Y."/>
            <person name="Zhan W."/>
            <person name="Jiang J.F."/>
            <person name="Wang Q."/>
            <person name="Zhang B."/>
            <person name="Ji P."/>
            <person name="Bell-Sakyi L."/>
            <person name="Cui X.M."/>
            <person name="Yuan T.T."/>
            <person name="Jiang B.G."/>
            <person name="Yang W.F."/>
            <person name="Lam T.T."/>
            <person name="Chang Q.C."/>
            <person name="Ding S.J."/>
            <person name="Wang X.J."/>
            <person name="Zhu J.G."/>
            <person name="Ruan X.D."/>
            <person name="Zhao L."/>
            <person name="Wei J.T."/>
            <person name="Ye R.Z."/>
            <person name="Que T.C."/>
            <person name="Du C.H."/>
            <person name="Zhou Y.H."/>
            <person name="Cheng J.X."/>
            <person name="Dai P.F."/>
            <person name="Guo W.B."/>
            <person name="Han X.H."/>
            <person name="Huang E.J."/>
            <person name="Li L.F."/>
            <person name="Wei W."/>
            <person name="Gao Y.C."/>
            <person name="Liu J.Z."/>
            <person name="Shao H.Z."/>
            <person name="Wang X."/>
            <person name="Wang C.C."/>
            <person name="Yang T.C."/>
            <person name="Huo Q.B."/>
            <person name="Li W."/>
            <person name="Chen H.Y."/>
            <person name="Chen S.E."/>
            <person name="Zhou L.G."/>
            <person name="Ni X.B."/>
            <person name="Tian J.H."/>
            <person name="Sheng Y."/>
            <person name="Liu T."/>
            <person name="Pan Y.S."/>
            <person name="Xia L.Y."/>
            <person name="Li J."/>
            <person name="Zhao F."/>
            <person name="Cao W.C."/>
        </authorList>
    </citation>
    <scope>NUCLEOTIDE SEQUENCE [LARGE SCALE GENOMIC DNA]</scope>
    <source>
        <strain evidence="5">HaeL-2018</strain>
    </source>
</reference>
<dbReference type="SUPFAM" id="SSF52540">
    <property type="entry name" value="P-loop containing nucleoside triphosphate hydrolases"/>
    <property type="match status" value="1"/>
</dbReference>
<evidence type="ECO:0000256" key="3">
    <source>
        <dbReference type="PROSITE-ProRule" id="PRU01052"/>
    </source>
</evidence>
<proteinExistence type="inferred from homology"/>
<dbReference type="OMA" id="CKQINGR"/>
<dbReference type="GO" id="GO:0003924">
    <property type="term" value="F:GTPase activity"/>
    <property type="evidence" value="ECO:0007669"/>
    <property type="project" value="InterPro"/>
</dbReference>
<protein>
    <recommendedName>
        <fullName evidence="4">GB1/RHD3-type G domain-containing protein</fullName>
    </recommendedName>
</protein>
<dbReference type="GO" id="GO:0005525">
    <property type="term" value="F:GTP binding"/>
    <property type="evidence" value="ECO:0007669"/>
    <property type="project" value="UniProtKB-KW"/>
</dbReference>
<organism evidence="5 6">
    <name type="scientific">Haemaphysalis longicornis</name>
    <name type="common">Bush tick</name>
    <dbReference type="NCBI Taxonomy" id="44386"/>
    <lineage>
        <taxon>Eukaryota</taxon>
        <taxon>Metazoa</taxon>
        <taxon>Ecdysozoa</taxon>
        <taxon>Arthropoda</taxon>
        <taxon>Chelicerata</taxon>
        <taxon>Arachnida</taxon>
        <taxon>Acari</taxon>
        <taxon>Parasitiformes</taxon>
        <taxon>Ixodida</taxon>
        <taxon>Ixodoidea</taxon>
        <taxon>Ixodidae</taxon>
        <taxon>Haemaphysalinae</taxon>
        <taxon>Haemaphysalis</taxon>
    </lineage>
</organism>
<comment type="similarity">
    <text evidence="3">Belongs to the TRAFAC class dynamin-like GTPase superfamily. GB1/RHD3 GTPase family.</text>
</comment>
<evidence type="ECO:0000313" key="6">
    <source>
        <dbReference type="Proteomes" id="UP000821853"/>
    </source>
</evidence>
<evidence type="ECO:0000256" key="2">
    <source>
        <dbReference type="ARBA" id="ARBA00023134"/>
    </source>
</evidence>
<evidence type="ECO:0000313" key="5">
    <source>
        <dbReference type="EMBL" id="KAH9375328.1"/>
    </source>
</evidence>
<feature type="domain" description="GB1/RHD3-type G" evidence="4">
    <location>
        <begin position="35"/>
        <end position="280"/>
    </location>
</feature>
<dbReference type="InterPro" id="IPR030386">
    <property type="entry name" value="G_GB1_RHD3_dom"/>
</dbReference>
<accession>A0A9J6GLJ7</accession>
<dbReference type="PANTHER" id="PTHR10751">
    <property type="entry name" value="GUANYLATE BINDING PROTEIN"/>
    <property type="match status" value="1"/>
</dbReference>
<dbReference type="InterPro" id="IPR015894">
    <property type="entry name" value="Guanylate-bd_N"/>
</dbReference>
<evidence type="ECO:0000256" key="1">
    <source>
        <dbReference type="ARBA" id="ARBA00022741"/>
    </source>
</evidence>
<keyword evidence="6" id="KW-1185">Reference proteome</keyword>
<dbReference type="Proteomes" id="UP000821853">
    <property type="component" value="Chromosome 5"/>
</dbReference>
<dbReference type="EMBL" id="JABSTR010000007">
    <property type="protein sequence ID" value="KAH9375328.1"/>
    <property type="molecule type" value="Genomic_DNA"/>
</dbReference>
<dbReference type="PROSITE" id="PS51715">
    <property type="entry name" value="G_GB1_RHD3"/>
    <property type="match status" value="1"/>
</dbReference>
<name>A0A9J6GLJ7_HAELO</name>
<evidence type="ECO:0000259" key="4">
    <source>
        <dbReference type="PROSITE" id="PS51715"/>
    </source>
</evidence>
<dbReference type="Pfam" id="PF02263">
    <property type="entry name" value="GBP"/>
    <property type="match status" value="1"/>
</dbReference>
<comment type="caution">
    <text evidence="5">The sequence shown here is derived from an EMBL/GenBank/DDBJ whole genome shotgun (WGS) entry which is preliminary data.</text>
</comment>
<dbReference type="Gene3D" id="3.40.50.300">
    <property type="entry name" value="P-loop containing nucleotide triphosphate hydrolases"/>
    <property type="match status" value="1"/>
</dbReference>
<dbReference type="VEuPathDB" id="VectorBase:HLOH_042250"/>
<dbReference type="OrthoDB" id="7788754at2759"/>
<sequence>MLGEEVEVLSIKEDGTLVLDYKQLEEMLLADHVRDKPVVVISVTGSSRLGKSFLMTFLLRYADNNGDGNWMADPHAQLDGGFTWRGGCEAVTKGIRFWSKVFLAKTRTGREVALVFMDTEGTFDLESDVKDFSTLFALSTILSSLQIFNVVKNINSNDLDGLLVFTGLAELANKDSGGQSFQKLLFLIRDWNSPKSAAYGYEGGRTFLNSRLKTLGKQRQQLRAIKERIWSSFEEVDCFLMPHPGLTVDSEDFDGRLSEIKGDFLQNMNALVTSILDPANLLVKRIAGREMTCQDLYTCIKAFSDVFKGGKLPPTTTWREDIEELYEESRVALESKIRSNKNTWKKVAAGVVGGVAVGTGIGAVVSGALAPQVATEVFQAASGVIAPQVLPKLMEVATMALQRGFIPT</sequence>
<dbReference type="AlphaFoldDB" id="A0A9J6GLJ7"/>
<dbReference type="InterPro" id="IPR027417">
    <property type="entry name" value="P-loop_NTPase"/>
</dbReference>
<keyword evidence="1" id="KW-0547">Nucleotide-binding</keyword>
<gene>
    <name evidence="5" type="ORF">HPB48_019847</name>
</gene>